<name>A0ABT5R6T9_9GAMM</name>
<dbReference type="EMBL" id="JAJUBC010000039">
    <property type="protein sequence ID" value="MDD1795984.1"/>
    <property type="molecule type" value="Genomic_DNA"/>
</dbReference>
<gene>
    <name evidence="15" type="ORF">LRP50_22955</name>
</gene>
<feature type="region of interest" description="Disordered" evidence="12">
    <location>
        <begin position="252"/>
        <end position="292"/>
    </location>
</feature>
<evidence type="ECO:0000256" key="1">
    <source>
        <dbReference type="ARBA" id="ARBA00004141"/>
    </source>
</evidence>
<evidence type="ECO:0000256" key="11">
    <source>
        <dbReference type="ARBA" id="ARBA00023303"/>
    </source>
</evidence>
<evidence type="ECO:0000256" key="3">
    <source>
        <dbReference type="ARBA" id="ARBA00022538"/>
    </source>
</evidence>
<dbReference type="Gene3D" id="1.20.5.110">
    <property type="match status" value="1"/>
</dbReference>
<dbReference type="PRINTS" id="PR00169">
    <property type="entry name" value="KCHANNEL"/>
</dbReference>
<dbReference type="Gene3D" id="1.10.287.70">
    <property type="match status" value="1"/>
</dbReference>
<evidence type="ECO:0000256" key="5">
    <source>
        <dbReference type="ARBA" id="ARBA00022826"/>
    </source>
</evidence>
<comment type="caution">
    <text evidence="15">The sequence shown here is derived from an EMBL/GenBank/DDBJ whole genome shotgun (WGS) entry which is preliminary data.</text>
</comment>
<organism evidence="15 16">
    <name type="scientific">Enterovibrio gelatinilyticus</name>
    <dbReference type="NCBI Taxonomy" id="2899819"/>
    <lineage>
        <taxon>Bacteria</taxon>
        <taxon>Pseudomonadati</taxon>
        <taxon>Pseudomonadota</taxon>
        <taxon>Gammaproteobacteria</taxon>
        <taxon>Vibrionales</taxon>
        <taxon>Vibrionaceae</taxon>
        <taxon>Enterovibrio</taxon>
    </lineage>
</organism>
<keyword evidence="11 15" id="KW-0407">Ion channel</keyword>
<proteinExistence type="predicted"/>
<keyword evidence="8 13" id="KW-1133">Transmembrane helix</keyword>
<dbReference type="GO" id="GO:0034220">
    <property type="term" value="P:monoatomic ion transmembrane transport"/>
    <property type="evidence" value="ECO:0007669"/>
    <property type="project" value="UniProtKB-KW"/>
</dbReference>
<dbReference type="InterPro" id="IPR005821">
    <property type="entry name" value="Ion_trans_dom"/>
</dbReference>
<evidence type="ECO:0000313" key="15">
    <source>
        <dbReference type="EMBL" id="MDD1795984.1"/>
    </source>
</evidence>
<keyword evidence="7" id="KW-0630">Potassium</keyword>
<keyword evidence="3" id="KW-0633">Potassium transport</keyword>
<feature type="transmembrane region" description="Helical" evidence="13">
    <location>
        <begin position="123"/>
        <end position="146"/>
    </location>
</feature>
<dbReference type="Pfam" id="PF00520">
    <property type="entry name" value="Ion_trans"/>
    <property type="match status" value="1"/>
</dbReference>
<feature type="compositionally biased region" description="Polar residues" evidence="12">
    <location>
        <begin position="253"/>
        <end position="262"/>
    </location>
</feature>
<feature type="domain" description="Ion transport" evidence="14">
    <location>
        <begin position="16"/>
        <end position="212"/>
    </location>
</feature>
<feature type="transmembrane region" description="Helical" evidence="13">
    <location>
        <begin position="187"/>
        <end position="210"/>
    </location>
</feature>
<dbReference type="InterPro" id="IPR028325">
    <property type="entry name" value="VG_K_chnl"/>
</dbReference>
<keyword evidence="10 13" id="KW-0472">Membrane</keyword>
<evidence type="ECO:0000256" key="2">
    <source>
        <dbReference type="ARBA" id="ARBA00022448"/>
    </source>
</evidence>
<feature type="transmembrane region" description="Helical" evidence="13">
    <location>
        <begin position="158"/>
        <end position="175"/>
    </location>
</feature>
<keyword evidence="6" id="KW-0851">Voltage-gated channel</keyword>
<evidence type="ECO:0000256" key="10">
    <source>
        <dbReference type="ARBA" id="ARBA00023136"/>
    </source>
</evidence>
<evidence type="ECO:0000256" key="12">
    <source>
        <dbReference type="SAM" id="MobiDB-lite"/>
    </source>
</evidence>
<reference evidence="15" key="1">
    <citation type="submission" date="2021-12" db="EMBL/GenBank/DDBJ databases">
        <title>Enterovibrio ZSDZ35 sp. nov. and Enterovibrio ZSDZ42 sp. nov., isolated from coastal seawater in Qingdao.</title>
        <authorList>
            <person name="Zhang P."/>
        </authorList>
    </citation>
    <scope>NUCLEOTIDE SEQUENCE</scope>
    <source>
        <strain evidence="15">ZSDZ42</strain>
    </source>
</reference>
<evidence type="ECO:0000313" key="16">
    <source>
        <dbReference type="Proteomes" id="UP001149400"/>
    </source>
</evidence>
<dbReference type="PANTHER" id="PTHR11537">
    <property type="entry name" value="VOLTAGE-GATED POTASSIUM CHANNEL"/>
    <property type="match status" value="1"/>
</dbReference>
<evidence type="ECO:0000256" key="4">
    <source>
        <dbReference type="ARBA" id="ARBA00022692"/>
    </source>
</evidence>
<feature type="compositionally biased region" description="Low complexity" evidence="12">
    <location>
        <begin position="273"/>
        <end position="292"/>
    </location>
</feature>
<keyword evidence="5" id="KW-0631">Potassium channel</keyword>
<evidence type="ECO:0000256" key="13">
    <source>
        <dbReference type="SAM" id="Phobius"/>
    </source>
</evidence>
<evidence type="ECO:0000256" key="7">
    <source>
        <dbReference type="ARBA" id="ARBA00022958"/>
    </source>
</evidence>
<accession>A0ABT5R6T9</accession>
<dbReference type="PANTHER" id="PTHR11537:SF254">
    <property type="entry name" value="POTASSIUM VOLTAGE-GATED CHANNEL PROTEIN SHAB"/>
    <property type="match status" value="1"/>
</dbReference>
<feature type="transmembrane region" description="Helical" evidence="13">
    <location>
        <begin position="16"/>
        <end position="35"/>
    </location>
</feature>
<dbReference type="InterPro" id="IPR027359">
    <property type="entry name" value="Volt_channel_dom_sf"/>
</dbReference>
<keyword evidence="4 13" id="KW-0812">Transmembrane</keyword>
<protein>
    <submittedName>
        <fullName evidence="15">Potassium channel family protein</fullName>
    </submittedName>
</protein>
<dbReference type="SUPFAM" id="SSF81324">
    <property type="entry name" value="Voltage-gated potassium channels"/>
    <property type="match status" value="1"/>
</dbReference>
<dbReference type="Proteomes" id="UP001149400">
    <property type="component" value="Unassembled WGS sequence"/>
</dbReference>
<keyword evidence="16" id="KW-1185">Reference proteome</keyword>
<dbReference type="RefSeq" id="WP_274166747.1">
    <property type="nucleotide sequence ID" value="NZ_JAJUBC010000039.1"/>
</dbReference>
<feature type="transmembrane region" description="Helical" evidence="13">
    <location>
        <begin position="41"/>
        <end position="60"/>
    </location>
</feature>
<evidence type="ECO:0000256" key="6">
    <source>
        <dbReference type="ARBA" id="ARBA00022882"/>
    </source>
</evidence>
<evidence type="ECO:0000256" key="9">
    <source>
        <dbReference type="ARBA" id="ARBA00023065"/>
    </source>
</evidence>
<evidence type="ECO:0000256" key="8">
    <source>
        <dbReference type="ARBA" id="ARBA00022989"/>
    </source>
</evidence>
<dbReference type="Gene3D" id="1.20.120.350">
    <property type="entry name" value="Voltage-gated potassium channels. Chain C"/>
    <property type="match status" value="1"/>
</dbReference>
<evidence type="ECO:0000259" key="14">
    <source>
        <dbReference type="Pfam" id="PF00520"/>
    </source>
</evidence>
<comment type="subcellular location">
    <subcellularLocation>
        <location evidence="1">Membrane</location>
        <topology evidence="1">Multi-pass membrane protein</topology>
    </subcellularLocation>
</comment>
<keyword evidence="2" id="KW-0813">Transport</keyword>
<keyword evidence="9" id="KW-0406">Ion transport</keyword>
<sequence>MTDSKTQNLDLNPMSLLSLVLSFVSLCVVSTILLLPKSDPLYTLLLGIDTLICLIFLLQLSIHFLKSDKKLNYLKTHWIDILASIPVVEALRFARVFQIFRVIRLLKVSEPLLTYMGKNRNETTLASILLLMTLLISTGSAAIFTFESPAENANITSLTDAIWWMFVTISTVGYGDHYPVTPVGRAISVIVIICGVAIFGAVTGLVASYITKPEKKEQEQSERQREALETILNQQEKILTRLSAMEERLDVLSPTTSQQLATPPSAPRPKQASDVSGSSDNSGSGSDTQTKK</sequence>